<keyword evidence="5 10" id="KW-0375">Hydrogen ion transport</keyword>
<proteinExistence type="inferred from homology"/>
<dbReference type="InterPro" id="IPR000131">
    <property type="entry name" value="ATP_synth_F1_gsu"/>
</dbReference>
<keyword evidence="11" id="KW-0378">Hydrolase</keyword>
<dbReference type="Gene3D" id="3.40.1380.10">
    <property type="match status" value="1"/>
</dbReference>
<evidence type="ECO:0000256" key="2">
    <source>
        <dbReference type="ARBA" id="ARBA00004170"/>
    </source>
</evidence>
<evidence type="ECO:0000256" key="10">
    <source>
        <dbReference type="HAMAP-Rule" id="MF_00815"/>
    </source>
</evidence>
<gene>
    <name evidence="10" type="primary">atpG</name>
    <name evidence="11" type="ORF">ACM46_12295</name>
</gene>
<dbReference type="NCBIfam" id="TIGR01146">
    <property type="entry name" value="ATPsyn_F1gamma"/>
    <property type="match status" value="1"/>
</dbReference>
<dbReference type="Gene3D" id="1.10.287.80">
    <property type="entry name" value="ATP synthase, gamma subunit, helix hairpin domain"/>
    <property type="match status" value="1"/>
</dbReference>
<dbReference type="GO" id="GO:0005524">
    <property type="term" value="F:ATP binding"/>
    <property type="evidence" value="ECO:0007669"/>
    <property type="project" value="UniProtKB-UniRule"/>
</dbReference>
<keyword evidence="12" id="KW-1185">Reference proteome</keyword>
<dbReference type="PANTHER" id="PTHR11693:SF22">
    <property type="entry name" value="ATP SYNTHASE SUBUNIT GAMMA, MITOCHONDRIAL"/>
    <property type="match status" value="1"/>
</dbReference>
<dbReference type="InterPro" id="IPR023632">
    <property type="entry name" value="ATP_synth_F1_gsu_CS"/>
</dbReference>
<comment type="function">
    <text evidence="1 10">Produces ATP from ADP in the presence of a proton gradient across the membrane. The gamma chain is believed to be important in regulating ATPase activity and the flow of protons through the CF(0) complex.</text>
</comment>
<evidence type="ECO:0000256" key="4">
    <source>
        <dbReference type="ARBA" id="ARBA00022448"/>
    </source>
</evidence>
<comment type="caution">
    <text evidence="11">The sequence shown here is derived from an EMBL/GenBank/DDBJ whole genome shotgun (WGS) entry which is preliminary data.</text>
</comment>
<evidence type="ECO:0000256" key="9">
    <source>
        <dbReference type="ARBA" id="ARBA00023310"/>
    </source>
</evidence>
<dbReference type="PATRIC" id="fig|558151.6.peg.2595"/>
<comment type="similarity">
    <text evidence="3 10">Belongs to the ATPase gamma chain family.</text>
</comment>
<dbReference type="Pfam" id="PF00231">
    <property type="entry name" value="ATP-synt"/>
    <property type="match status" value="1"/>
</dbReference>
<dbReference type="SUPFAM" id="SSF52943">
    <property type="entry name" value="ATP synthase (F1-ATPase), gamma subunit"/>
    <property type="match status" value="1"/>
</dbReference>
<evidence type="ECO:0000256" key="8">
    <source>
        <dbReference type="ARBA" id="ARBA00023196"/>
    </source>
</evidence>
<dbReference type="CDD" id="cd12151">
    <property type="entry name" value="F1-ATPase_gamma"/>
    <property type="match status" value="1"/>
</dbReference>
<keyword evidence="10" id="KW-1003">Cell membrane</keyword>
<name>A0A0J7IFU2_9FLAO</name>
<dbReference type="AlphaFoldDB" id="A0A0J7IFU2"/>
<evidence type="ECO:0000256" key="1">
    <source>
        <dbReference type="ARBA" id="ARBA00003456"/>
    </source>
</evidence>
<keyword evidence="9 10" id="KW-0066">ATP synthesis</keyword>
<keyword evidence="6 10" id="KW-0406">Ion transport</keyword>
<evidence type="ECO:0000256" key="5">
    <source>
        <dbReference type="ARBA" id="ARBA00022781"/>
    </source>
</evidence>
<dbReference type="InterPro" id="IPR035968">
    <property type="entry name" value="ATP_synth_F1_ATPase_gsu"/>
</dbReference>
<dbReference type="HAMAP" id="MF_00815">
    <property type="entry name" value="ATP_synth_gamma_bact"/>
    <property type="match status" value="1"/>
</dbReference>
<reference evidence="11 12" key="1">
    <citation type="journal article" date="2013" name="Int. J. Syst. Evol. Microbiol.">
        <title>Chryseobacterium angstadtii sp. nov., isolated from a newt tank.</title>
        <authorList>
            <person name="Kirk K.E."/>
            <person name="Hoffman J.A."/>
            <person name="Smith K.A."/>
            <person name="Strahan B.L."/>
            <person name="Failor K.C."/>
            <person name="Krebs J.E."/>
            <person name="Gale A.N."/>
            <person name="Do T.D."/>
            <person name="Sontag T.C."/>
            <person name="Batties A.M."/>
            <person name="Mistiszyn K."/>
            <person name="Newman J.D."/>
        </authorList>
    </citation>
    <scope>NUCLEOTIDE SEQUENCE [LARGE SCALE GENOMIC DNA]</scope>
    <source>
        <strain evidence="11 12">KM</strain>
    </source>
</reference>
<dbReference type="GO" id="GO:0045259">
    <property type="term" value="C:proton-transporting ATP synthase complex"/>
    <property type="evidence" value="ECO:0007669"/>
    <property type="project" value="UniProtKB-KW"/>
</dbReference>
<comment type="subcellular location">
    <subcellularLocation>
        <location evidence="10">Cell membrane</location>
        <topology evidence="10">Peripheral membrane protein</topology>
    </subcellularLocation>
    <subcellularLocation>
        <location evidence="2">Membrane</location>
        <topology evidence="2">Peripheral membrane protein</topology>
    </subcellularLocation>
</comment>
<keyword evidence="7 10" id="KW-0472">Membrane</keyword>
<evidence type="ECO:0000313" key="11">
    <source>
        <dbReference type="EMBL" id="KMQ64977.1"/>
    </source>
</evidence>
<dbReference type="PROSITE" id="PS00153">
    <property type="entry name" value="ATPASE_GAMMA"/>
    <property type="match status" value="1"/>
</dbReference>
<dbReference type="GO" id="GO:0016787">
    <property type="term" value="F:hydrolase activity"/>
    <property type="evidence" value="ECO:0007669"/>
    <property type="project" value="UniProtKB-KW"/>
</dbReference>
<dbReference type="Proteomes" id="UP000036261">
    <property type="component" value="Unassembled WGS sequence"/>
</dbReference>
<dbReference type="GO" id="GO:0005886">
    <property type="term" value="C:plasma membrane"/>
    <property type="evidence" value="ECO:0007669"/>
    <property type="project" value="UniProtKB-SubCell"/>
</dbReference>
<dbReference type="PANTHER" id="PTHR11693">
    <property type="entry name" value="ATP SYNTHASE GAMMA CHAIN"/>
    <property type="match status" value="1"/>
</dbReference>
<dbReference type="STRING" id="558151.ACM46_12295"/>
<protein>
    <recommendedName>
        <fullName evidence="10">ATP synthase gamma chain</fullName>
    </recommendedName>
    <alternativeName>
        <fullName evidence="10">ATP synthase F1 sector gamma subunit</fullName>
    </alternativeName>
    <alternativeName>
        <fullName evidence="10">F-ATPase gamma subunit</fullName>
    </alternativeName>
</protein>
<evidence type="ECO:0000256" key="7">
    <source>
        <dbReference type="ARBA" id="ARBA00023136"/>
    </source>
</evidence>
<dbReference type="RefSeq" id="WP_048506912.1">
    <property type="nucleotide sequence ID" value="NZ_LFND01000003.1"/>
</dbReference>
<evidence type="ECO:0000256" key="3">
    <source>
        <dbReference type="ARBA" id="ARBA00007681"/>
    </source>
</evidence>
<dbReference type="GO" id="GO:0042777">
    <property type="term" value="P:proton motive force-driven plasma membrane ATP synthesis"/>
    <property type="evidence" value="ECO:0007669"/>
    <property type="project" value="UniProtKB-UniRule"/>
</dbReference>
<dbReference type="OrthoDB" id="9812769at2"/>
<dbReference type="GO" id="GO:0046933">
    <property type="term" value="F:proton-transporting ATP synthase activity, rotational mechanism"/>
    <property type="evidence" value="ECO:0007669"/>
    <property type="project" value="UniProtKB-UniRule"/>
</dbReference>
<dbReference type="PRINTS" id="PR00126">
    <property type="entry name" value="ATPASEGAMMA"/>
</dbReference>
<keyword evidence="4 10" id="KW-0813">Transport</keyword>
<evidence type="ECO:0000313" key="12">
    <source>
        <dbReference type="Proteomes" id="UP000036261"/>
    </source>
</evidence>
<organism evidence="11 12">
    <name type="scientific">Chryseobacterium angstadtii</name>
    <dbReference type="NCBI Taxonomy" id="558151"/>
    <lineage>
        <taxon>Bacteria</taxon>
        <taxon>Pseudomonadati</taxon>
        <taxon>Bacteroidota</taxon>
        <taxon>Flavobacteriia</taxon>
        <taxon>Flavobacteriales</taxon>
        <taxon>Weeksellaceae</taxon>
        <taxon>Chryseobacterium group</taxon>
        <taxon>Chryseobacterium</taxon>
    </lineage>
</organism>
<keyword evidence="8 10" id="KW-0139">CF(1)</keyword>
<sequence>MANLKEIRGRIASISSTMQITRAMKMVSAAKLKKAQDAIVMLRPYSEKLQELIQNVNSSSDPDQISVYAQKREVKRVLFIAVTSNRGLAGAFNSSIVKELNAQFQNNSQYEVEVLSIGKKAYDAVRKTRTVYSNESAVFDNLNFDTVAHVSEGVMTSFKEGKFDEVYLIYNKFVNAATQEVTTEQLLPISMPETTEPQVETDYIFEPNRAEILDNLIPKSIKTQVFKAILDSVASEHGARMTAMHKATDNAQALKNDLVIFYNKARQAAITNEILEIVSGAEALKNS</sequence>
<dbReference type="EMBL" id="LFND01000003">
    <property type="protein sequence ID" value="KMQ64977.1"/>
    <property type="molecule type" value="Genomic_DNA"/>
</dbReference>
<comment type="subunit">
    <text evidence="10">F-type ATPases have 2 components, CF(1) - the catalytic core - and CF(0) - the membrane proton channel. CF(1) has five subunits: alpha(3), beta(3), gamma(1), delta(1), epsilon(1). CF(0) has three main subunits: a, b and c.</text>
</comment>
<accession>A0A0J7IFU2</accession>
<evidence type="ECO:0000256" key="6">
    <source>
        <dbReference type="ARBA" id="ARBA00023065"/>
    </source>
</evidence>